<proteinExistence type="predicted"/>
<dbReference type="AlphaFoldDB" id="A0A212LTH1"/>
<protein>
    <submittedName>
        <fullName evidence="1">Uncharacterized protein</fullName>
    </submittedName>
</protein>
<dbReference type="EMBL" id="FMJE01000003">
    <property type="protein sequence ID" value="SCM80679.1"/>
    <property type="molecule type" value="Genomic_DNA"/>
</dbReference>
<gene>
    <name evidence="1" type="ORF">KL86SPO_30857</name>
</gene>
<accession>A0A212LTH1</accession>
<reference evidence="1" key="1">
    <citation type="submission" date="2016-08" db="EMBL/GenBank/DDBJ databases">
        <authorList>
            <person name="Seilhamer J.J."/>
        </authorList>
    </citation>
    <scope>NUCLEOTIDE SEQUENCE</scope>
    <source>
        <strain evidence="1">86</strain>
    </source>
</reference>
<sequence>MNGIQEASGSIPLISTKQEELTVYLVNSSCFFILHCSGLSPPAILSTPYLD</sequence>
<evidence type="ECO:0000313" key="1">
    <source>
        <dbReference type="EMBL" id="SCM80679.1"/>
    </source>
</evidence>
<organism evidence="1">
    <name type="scientific">uncultured Sporomusa sp</name>
    <dbReference type="NCBI Taxonomy" id="307249"/>
    <lineage>
        <taxon>Bacteria</taxon>
        <taxon>Bacillati</taxon>
        <taxon>Bacillota</taxon>
        <taxon>Negativicutes</taxon>
        <taxon>Selenomonadales</taxon>
        <taxon>Sporomusaceae</taxon>
        <taxon>Sporomusa</taxon>
        <taxon>environmental samples</taxon>
    </lineage>
</organism>
<name>A0A212LTH1_9FIRM</name>